<dbReference type="OrthoDB" id="4518480at2"/>
<gene>
    <name evidence="1" type="ORF">VY86_19615</name>
</gene>
<reference evidence="1 2" key="1">
    <citation type="journal article" date="2015" name="J. Biotechnol.">
        <title>Complete genome sequence of Photorhabdus temperata subsp. thracensis 39-8(T), an entomopathogenic bacterium for the improved commercial bioinsecticide.</title>
        <authorList>
            <person name="Kwak Y."/>
            <person name="Shin J.H."/>
        </authorList>
    </citation>
    <scope>NUCLEOTIDE SEQUENCE [LARGE SCALE GENOMIC DNA]</scope>
    <source>
        <strain evidence="1 2">DSM 15199</strain>
    </source>
</reference>
<evidence type="ECO:0008006" key="3">
    <source>
        <dbReference type="Google" id="ProtNLM"/>
    </source>
</evidence>
<protein>
    <recommendedName>
        <fullName evidence="3">JmjC domain-containing protein</fullName>
    </recommendedName>
</protein>
<organism evidence="1 2">
    <name type="scientific">Photorhabdus thracensis</name>
    <dbReference type="NCBI Taxonomy" id="230089"/>
    <lineage>
        <taxon>Bacteria</taxon>
        <taxon>Pseudomonadati</taxon>
        <taxon>Pseudomonadota</taxon>
        <taxon>Gammaproteobacteria</taxon>
        <taxon>Enterobacterales</taxon>
        <taxon>Morganellaceae</taxon>
        <taxon>Photorhabdus</taxon>
    </lineage>
</organism>
<evidence type="ECO:0000313" key="2">
    <source>
        <dbReference type="Proteomes" id="UP000034866"/>
    </source>
</evidence>
<dbReference type="RefSeq" id="WP_046976215.1">
    <property type="nucleotide sequence ID" value="NZ_CP011104.1"/>
</dbReference>
<dbReference type="STRING" id="230089.VY86_19615"/>
<sequence length="385" mass="42968">MDIDGNWALRLLEASEGLKSPVHLKAIMPGYAQVLEVVCQMFTHFSPSEQPRVRSWVGGGQRYTITDALISLAPRTDLTLNQRLAMANESAEFCVTFNGLSAWSPLFTEQMQRNMLEPLFEALGSAPDCGVDFYAFFGNYGYTPFGVHDDIDQSLLWHLGPTSKIAFVWPREKYIELSGGTLSTTNYESLLPHALRYELQPGDLLFIPMGDFHILETQQFSATLGLTLFPDNVQLESSEGLRLFAPDDKSFVALATQPISLQELAQLRRLAVRSNGFIITPPELSTVAVVQADEAKLRRSTLYAPTCWPLLHMRLGNREALLVRRRVIWGRPNELFATLCELLNSGERIPYETLERSVAGKVNPAAVAELVRTTVRLGGLIIEPL</sequence>
<accession>A0A0F7LRG3</accession>
<reference evidence="2" key="2">
    <citation type="submission" date="2015-03" db="EMBL/GenBank/DDBJ databases">
        <title>Genome sequence of Azospirillum thiophilum strain DSM 21654T.</title>
        <authorList>
            <person name="Kwak Y."/>
            <person name="Shin J.-H."/>
        </authorList>
    </citation>
    <scope>NUCLEOTIDE SEQUENCE [LARGE SCALE GENOMIC DNA]</scope>
    <source>
        <strain evidence="2">DSM 15199</strain>
    </source>
</reference>
<keyword evidence="2" id="KW-1185">Reference proteome</keyword>
<dbReference type="Gene3D" id="2.60.120.650">
    <property type="entry name" value="Cupin"/>
    <property type="match status" value="1"/>
</dbReference>
<proteinExistence type="predicted"/>
<dbReference type="AlphaFoldDB" id="A0A0F7LRG3"/>
<dbReference type="PATRIC" id="fig|230089.6.peg.4421"/>
<evidence type="ECO:0000313" key="1">
    <source>
        <dbReference type="EMBL" id="AKH65230.1"/>
    </source>
</evidence>
<dbReference type="EMBL" id="CP011104">
    <property type="protein sequence ID" value="AKH65230.1"/>
    <property type="molecule type" value="Genomic_DNA"/>
</dbReference>
<dbReference type="Proteomes" id="UP000034866">
    <property type="component" value="Chromosome"/>
</dbReference>
<dbReference type="SUPFAM" id="SSF51197">
    <property type="entry name" value="Clavaminate synthase-like"/>
    <property type="match status" value="1"/>
</dbReference>
<name>A0A0F7LRG3_9GAMM</name>
<dbReference type="KEGG" id="ptt:VY86_19615"/>